<dbReference type="RefSeq" id="WP_245182505.1">
    <property type="nucleotide sequence ID" value="NZ_JAAOZT010000023.1"/>
</dbReference>
<reference evidence="3 4" key="1">
    <citation type="submission" date="2020-08" db="EMBL/GenBank/DDBJ databases">
        <title>Genomic Encyclopedia of Type Strains, Phase IV (KMG-IV): sequencing the most valuable type-strain genomes for metagenomic binning, comparative biology and taxonomic classification.</title>
        <authorList>
            <person name="Goeker M."/>
        </authorList>
    </citation>
    <scope>NUCLEOTIDE SEQUENCE [LARGE SCALE GENOMIC DNA]</scope>
    <source>
        <strain evidence="3 4">DSM 23240</strain>
    </source>
</reference>
<sequence length="378" mass="41466">MLKALSRLWWRGVKKINKAQQTQNKKLVKQLLATPAPTKRKLVKSPAKKVPPASLRVQKKTADIQSQPLPGRWLPFYHLSIKEGTATRRRMQYWLYLPSVAASSPSPLPLVVMLHGCNQNVDDFVRGTRMNQLAETKGFAVLYPQQSASAHLKRCWNWYNRDTQAGGGDARRIAAIINVVSDAYPIDKTRVYIAGLSAGATMASIVALNYPHLITAVGIHSGTVFGAGHSIIGAYGVMQRGSIKNFPAAINAIVQKYPLFPTMPAMLIHGLSDTVVRPVNAKQLTQQFIALNKVTDASQVAVTTKSASAANSSNPQNSYRMEEYYAGGKLVIKVCEITALGHAWSGGDGTVNYNACEGPDATHMLWEFFKRQQRIAVP</sequence>
<keyword evidence="1" id="KW-0732">Signal</keyword>
<evidence type="ECO:0000313" key="3">
    <source>
        <dbReference type="EMBL" id="MBB5202640.1"/>
    </source>
</evidence>
<dbReference type="GO" id="GO:0016787">
    <property type="term" value="F:hydrolase activity"/>
    <property type="evidence" value="ECO:0007669"/>
    <property type="project" value="UniProtKB-KW"/>
</dbReference>
<name>A0A840S218_9BURK</name>
<gene>
    <name evidence="3" type="ORF">HNR39_004510</name>
</gene>
<dbReference type="InterPro" id="IPR050955">
    <property type="entry name" value="Plant_Biomass_Hydrol_Est"/>
</dbReference>
<dbReference type="PANTHER" id="PTHR43037">
    <property type="entry name" value="UNNAMED PRODUCT-RELATED"/>
    <property type="match status" value="1"/>
</dbReference>
<dbReference type="SUPFAM" id="SSF53474">
    <property type="entry name" value="alpha/beta-Hydrolases"/>
    <property type="match status" value="1"/>
</dbReference>
<organism evidence="3 4">
    <name type="scientific">Glaciimonas immobilis</name>
    <dbReference type="NCBI Taxonomy" id="728004"/>
    <lineage>
        <taxon>Bacteria</taxon>
        <taxon>Pseudomonadati</taxon>
        <taxon>Pseudomonadota</taxon>
        <taxon>Betaproteobacteria</taxon>
        <taxon>Burkholderiales</taxon>
        <taxon>Oxalobacteraceae</taxon>
        <taxon>Glaciimonas</taxon>
    </lineage>
</organism>
<evidence type="ECO:0000256" key="2">
    <source>
        <dbReference type="ARBA" id="ARBA00022801"/>
    </source>
</evidence>
<keyword evidence="4" id="KW-1185">Reference proteome</keyword>
<dbReference type="NCBIfam" id="TIGR01840">
    <property type="entry name" value="esterase_phb"/>
    <property type="match status" value="1"/>
</dbReference>
<proteinExistence type="predicted"/>
<comment type="caution">
    <text evidence="3">The sequence shown here is derived from an EMBL/GenBank/DDBJ whole genome shotgun (WGS) entry which is preliminary data.</text>
</comment>
<evidence type="ECO:0000313" key="4">
    <source>
        <dbReference type="Proteomes" id="UP000571084"/>
    </source>
</evidence>
<dbReference type="InterPro" id="IPR010126">
    <property type="entry name" value="Esterase_phb"/>
</dbReference>
<dbReference type="AlphaFoldDB" id="A0A840S218"/>
<keyword evidence="2" id="KW-0378">Hydrolase</keyword>
<dbReference type="EMBL" id="JACHHQ010000019">
    <property type="protein sequence ID" value="MBB5202640.1"/>
    <property type="molecule type" value="Genomic_DNA"/>
</dbReference>
<dbReference type="Proteomes" id="UP000571084">
    <property type="component" value="Unassembled WGS sequence"/>
</dbReference>
<protein>
    <submittedName>
        <fullName evidence="3">Poly(Hydroxyalkanoate) depolymerase family esterase</fullName>
    </submittedName>
</protein>
<dbReference type="InterPro" id="IPR029058">
    <property type="entry name" value="AB_hydrolase_fold"/>
</dbReference>
<dbReference type="GO" id="GO:0005576">
    <property type="term" value="C:extracellular region"/>
    <property type="evidence" value="ECO:0007669"/>
    <property type="project" value="InterPro"/>
</dbReference>
<dbReference type="PANTHER" id="PTHR43037:SF1">
    <property type="entry name" value="BLL1128 PROTEIN"/>
    <property type="match status" value="1"/>
</dbReference>
<accession>A0A840S218</accession>
<dbReference type="Pfam" id="PF10503">
    <property type="entry name" value="Esterase_PHB"/>
    <property type="match status" value="1"/>
</dbReference>
<evidence type="ECO:0000256" key="1">
    <source>
        <dbReference type="ARBA" id="ARBA00022729"/>
    </source>
</evidence>
<dbReference type="Gene3D" id="3.40.50.1820">
    <property type="entry name" value="alpha/beta hydrolase"/>
    <property type="match status" value="1"/>
</dbReference>